<dbReference type="EC" id="1.-.-.-" evidence="2"/>
<dbReference type="EMBL" id="JAWXVI010000011">
    <property type="protein sequence ID" value="MDX6191703.1"/>
    <property type="molecule type" value="Genomic_DNA"/>
</dbReference>
<comment type="caution">
    <text evidence="2">The sequence shown here is derived from an EMBL/GenBank/DDBJ whole genome shotgun (WGS) entry which is preliminary data.</text>
</comment>
<evidence type="ECO:0000313" key="2">
    <source>
        <dbReference type="EMBL" id="MDX6191703.1"/>
    </source>
</evidence>
<organism evidence="2 3">
    <name type="scientific">Flavobacterium cupriresistens</name>
    <dbReference type="NCBI Taxonomy" id="2893885"/>
    <lineage>
        <taxon>Bacteria</taxon>
        <taxon>Pseudomonadati</taxon>
        <taxon>Bacteroidota</taxon>
        <taxon>Flavobacteriia</taxon>
        <taxon>Flavobacteriales</taxon>
        <taxon>Flavobacteriaceae</taxon>
        <taxon>Flavobacterium</taxon>
    </lineage>
</organism>
<proteinExistence type="predicted"/>
<protein>
    <submittedName>
        <fullName evidence="2">Quinol monooxygenase</fullName>
        <ecNumber evidence="2">1.-.-.-</ecNumber>
    </submittedName>
</protein>
<gene>
    <name evidence="2" type="ORF">SGQ83_20275</name>
</gene>
<dbReference type="InterPro" id="IPR050744">
    <property type="entry name" value="AI-2_Isomerase_LsrG"/>
</dbReference>
<sequence>MENTFKAIAFLKAKSGKNQLLKEALLALIEPTRNEEGCLEYVLYEDHKSSGAFYMNEEFKNAEAFEAHIQTDHFQNFAKRTDELLSDPVNVVRISQVSN</sequence>
<keyword evidence="3" id="KW-1185">Reference proteome</keyword>
<dbReference type="Gene3D" id="3.30.70.100">
    <property type="match status" value="1"/>
</dbReference>
<reference evidence="2 3" key="1">
    <citation type="submission" date="2023-11" db="EMBL/GenBank/DDBJ databases">
        <title>Unpublished Manusciprt.</title>
        <authorList>
            <person name="Saticioglu I.B."/>
            <person name="Ay H."/>
            <person name="Ajmi N."/>
            <person name="Altun S."/>
            <person name="Duman M."/>
        </authorList>
    </citation>
    <scope>NUCLEOTIDE SEQUENCE [LARGE SCALE GENOMIC DNA]</scope>
    <source>
        <strain evidence="2 3">Fl-318</strain>
    </source>
</reference>
<dbReference type="GO" id="GO:0004497">
    <property type="term" value="F:monooxygenase activity"/>
    <property type="evidence" value="ECO:0007669"/>
    <property type="project" value="UniProtKB-KW"/>
</dbReference>
<feature type="domain" description="ABM" evidence="1">
    <location>
        <begin position="5"/>
        <end position="93"/>
    </location>
</feature>
<dbReference type="Proteomes" id="UP001273350">
    <property type="component" value="Unassembled WGS sequence"/>
</dbReference>
<evidence type="ECO:0000259" key="1">
    <source>
        <dbReference type="PROSITE" id="PS51725"/>
    </source>
</evidence>
<keyword evidence="2" id="KW-0560">Oxidoreductase</keyword>
<dbReference type="PROSITE" id="PS51725">
    <property type="entry name" value="ABM"/>
    <property type="match status" value="1"/>
</dbReference>
<dbReference type="RefSeq" id="WP_047778868.1">
    <property type="nucleotide sequence ID" value="NZ_CP087134.1"/>
</dbReference>
<dbReference type="PANTHER" id="PTHR33336:SF3">
    <property type="entry name" value="ABM DOMAIN-CONTAINING PROTEIN"/>
    <property type="match status" value="1"/>
</dbReference>
<dbReference type="InterPro" id="IPR011008">
    <property type="entry name" value="Dimeric_a/b-barrel"/>
</dbReference>
<accession>A0ABU4RIC3</accession>
<evidence type="ECO:0000313" key="3">
    <source>
        <dbReference type="Proteomes" id="UP001273350"/>
    </source>
</evidence>
<name>A0ABU4RIC3_9FLAO</name>
<dbReference type="SUPFAM" id="SSF54909">
    <property type="entry name" value="Dimeric alpha+beta barrel"/>
    <property type="match status" value="1"/>
</dbReference>
<dbReference type="PANTHER" id="PTHR33336">
    <property type="entry name" value="QUINOL MONOOXYGENASE YGIN-RELATED"/>
    <property type="match status" value="1"/>
</dbReference>
<dbReference type="InterPro" id="IPR007138">
    <property type="entry name" value="ABM_dom"/>
</dbReference>
<dbReference type="Pfam" id="PF03992">
    <property type="entry name" value="ABM"/>
    <property type="match status" value="1"/>
</dbReference>
<keyword evidence="2" id="KW-0503">Monooxygenase</keyword>